<dbReference type="InterPro" id="IPR000847">
    <property type="entry name" value="LysR_HTH_N"/>
</dbReference>
<gene>
    <name evidence="8" type="ORF">D806_032220</name>
</gene>
<keyword evidence="2" id="KW-0805">Transcription regulation</keyword>
<dbReference type="PANTHER" id="PTHR30346">
    <property type="entry name" value="TRANSCRIPTIONAL DUAL REGULATOR HCAR-RELATED"/>
    <property type="match status" value="1"/>
</dbReference>
<dbReference type="SUPFAM" id="SSF53850">
    <property type="entry name" value="Periplasmic binding protein-like II"/>
    <property type="match status" value="1"/>
</dbReference>
<dbReference type="CDD" id="cd05466">
    <property type="entry name" value="PBP2_LTTR_substrate"/>
    <property type="match status" value="1"/>
</dbReference>
<dbReference type="PROSITE" id="PS50931">
    <property type="entry name" value="HTH_LYSR"/>
    <property type="match status" value="1"/>
</dbReference>
<evidence type="ECO:0000313" key="9">
    <source>
        <dbReference type="Proteomes" id="UP000011200"/>
    </source>
</evidence>
<keyword evidence="4" id="KW-0010">Activator</keyword>
<keyword evidence="3" id="KW-0238">DNA-binding</keyword>
<organism evidence="8 9">
    <name type="scientific">Mycolicibacterium smegmatis (strain MKD8)</name>
    <name type="common">Mycobacterium smegmatis</name>
    <dbReference type="NCBI Taxonomy" id="1214915"/>
    <lineage>
        <taxon>Bacteria</taxon>
        <taxon>Bacillati</taxon>
        <taxon>Actinomycetota</taxon>
        <taxon>Actinomycetes</taxon>
        <taxon>Mycobacteriales</taxon>
        <taxon>Mycobacteriaceae</taxon>
        <taxon>Mycolicibacterium</taxon>
    </lineage>
</organism>
<reference evidence="9" key="2">
    <citation type="submission" date="2018-03" db="EMBL/GenBank/DDBJ databases">
        <authorList>
            <person name="Derbyshire K."/>
            <person name="Gray T.A."/>
            <person name="Champion M."/>
        </authorList>
    </citation>
    <scope>NUCLEOTIDE SEQUENCE [LARGE SCALE GENOMIC DNA]</scope>
    <source>
        <strain evidence="9">MKD8</strain>
    </source>
</reference>
<evidence type="ECO:0000313" key="8">
    <source>
        <dbReference type="EMBL" id="AWT54194.1"/>
    </source>
</evidence>
<reference evidence="8 9" key="1">
    <citation type="journal article" date="2013" name="Genome Announc.">
        <title>Draft genome sequence of MKD8, a conjugal recipient Mycobacterium smegmatis strain.</title>
        <authorList>
            <person name="Gray T.A."/>
            <person name="Palumbo M.J."/>
            <person name="Derbyshire K.M."/>
        </authorList>
    </citation>
    <scope>NUCLEOTIDE SEQUENCE [LARGE SCALE GENOMIC DNA]</scope>
    <source>
        <strain evidence="8 9">MKD8</strain>
    </source>
</reference>
<protein>
    <submittedName>
        <fullName evidence="8">LysR-family protein transcriptional regulator</fullName>
    </submittedName>
</protein>
<keyword evidence="5" id="KW-0804">Transcription</keyword>
<evidence type="ECO:0000256" key="2">
    <source>
        <dbReference type="ARBA" id="ARBA00023015"/>
    </source>
</evidence>
<dbReference type="Pfam" id="PF03466">
    <property type="entry name" value="LysR_substrate"/>
    <property type="match status" value="1"/>
</dbReference>
<evidence type="ECO:0000256" key="5">
    <source>
        <dbReference type="ARBA" id="ARBA00023163"/>
    </source>
</evidence>
<dbReference type="AlphaFoldDB" id="A0A2U9PR34"/>
<dbReference type="Gene3D" id="3.40.190.290">
    <property type="match status" value="1"/>
</dbReference>
<dbReference type="InterPro" id="IPR005119">
    <property type="entry name" value="LysR_subst-bd"/>
</dbReference>
<dbReference type="SUPFAM" id="SSF46785">
    <property type="entry name" value="Winged helix' DNA-binding domain"/>
    <property type="match status" value="1"/>
</dbReference>
<evidence type="ECO:0000259" key="7">
    <source>
        <dbReference type="PROSITE" id="PS50931"/>
    </source>
</evidence>
<dbReference type="EMBL" id="CP027541">
    <property type="protein sequence ID" value="AWT54194.1"/>
    <property type="molecule type" value="Genomic_DNA"/>
</dbReference>
<dbReference type="InterPro" id="IPR036390">
    <property type="entry name" value="WH_DNA-bd_sf"/>
</dbReference>
<dbReference type="Pfam" id="PF00126">
    <property type="entry name" value="HTH_1"/>
    <property type="match status" value="1"/>
</dbReference>
<dbReference type="GO" id="GO:0032993">
    <property type="term" value="C:protein-DNA complex"/>
    <property type="evidence" value="ECO:0007669"/>
    <property type="project" value="TreeGrafter"/>
</dbReference>
<sequence length="341" mass="36580">MTVVTASIPGMDEQDDAQPGGEGLPYVSFNQLRSFHAVAITGSVTAAAKLLHVGQPTVTTQLRQLEAAYKVELAHRLPGGIQLTDTGRKLLALTEKLFQVQSAAVDLLRGDPELLRGTIRVGSVDPHFVMPALTAFGTENPRVDIDLTLNDSATIANKIASCELDVAVVGHLGLDGRYLSLPFSRQQMVLLVRYDHPLADRDTVALADLAGERLIMRKGGSTSRRVLVRALERENVDVRVALEVDREGVVEAVRAGLGVTVATTAEIADDRGIRVIALSDPAGDLHTDAFVVCLKARASAPLINRFITTASRFRSGVPEQAPMSAALRKVIDDGNTRAVAW</sequence>
<feature type="region of interest" description="Disordered" evidence="6">
    <location>
        <begin position="1"/>
        <end position="21"/>
    </location>
</feature>
<name>A0A2U9PR34_MYCSE</name>
<proteinExistence type="inferred from homology"/>
<evidence type="ECO:0000256" key="4">
    <source>
        <dbReference type="ARBA" id="ARBA00023159"/>
    </source>
</evidence>
<evidence type="ECO:0000256" key="1">
    <source>
        <dbReference type="ARBA" id="ARBA00009437"/>
    </source>
</evidence>
<evidence type="ECO:0000256" key="3">
    <source>
        <dbReference type="ARBA" id="ARBA00023125"/>
    </source>
</evidence>
<dbReference type="GO" id="GO:0003700">
    <property type="term" value="F:DNA-binding transcription factor activity"/>
    <property type="evidence" value="ECO:0007669"/>
    <property type="project" value="InterPro"/>
</dbReference>
<comment type="similarity">
    <text evidence="1">Belongs to the LysR transcriptional regulatory family.</text>
</comment>
<evidence type="ECO:0000256" key="6">
    <source>
        <dbReference type="SAM" id="MobiDB-lite"/>
    </source>
</evidence>
<feature type="domain" description="HTH lysR-type" evidence="7">
    <location>
        <begin position="27"/>
        <end position="84"/>
    </location>
</feature>
<dbReference type="Proteomes" id="UP000011200">
    <property type="component" value="Chromosome"/>
</dbReference>
<accession>A0A2U9PR34</accession>
<dbReference type="PANTHER" id="PTHR30346:SF29">
    <property type="entry name" value="LYSR SUBSTRATE-BINDING"/>
    <property type="match status" value="1"/>
</dbReference>
<dbReference type="InterPro" id="IPR036388">
    <property type="entry name" value="WH-like_DNA-bd_sf"/>
</dbReference>
<dbReference type="Gene3D" id="1.10.10.10">
    <property type="entry name" value="Winged helix-like DNA-binding domain superfamily/Winged helix DNA-binding domain"/>
    <property type="match status" value="1"/>
</dbReference>
<dbReference type="GO" id="GO:0003677">
    <property type="term" value="F:DNA binding"/>
    <property type="evidence" value="ECO:0007669"/>
    <property type="project" value="UniProtKB-KW"/>
</dbReference>